<name>F9WNN6_TRYVY</name>
<proteinExistence type="predicted"/>
<organism evidence="1 2">
    <name type="scientific">Trypanosoma vivax (strain Y486)</name>
    <dbReference type="NCBI Taxonomy" id="1055687"/>
    <lineage>
        <taxon>Eukaryota</taxon>
        <taxon>Discoba</taxon>
        <taxon>Euglenozoa</taxon>
        <taxon>Kinetoplastea</taxon>
        <taxon>Metakinetoplastina</taxon>
        <taxon>Trypanosomatida</taxon>
        <taxon>Trypanosomatidae</taxon>
        <taxon>Trypanosoma</taxon>
        <taxon>Duttonella</taxon>
    </lineage>
</organism>
<dbReference type="VEuPathDB" id="TriTrypDB:TvY486_0001780"/>
<accession>F9WNN6</accession>
<keyword evidence="2" id="KW-1185">Reference proteome</keyword>
<protein>
    <submittedName>
        <fullName evidence="1">Uncharacterized protein</fullName>
    </submittedName>
</protein>
<dbReference type="Proteomes" id="UP000009027">
    <property type="component" value="Unassembled WGS sequence"/>
</dbReference>
<evidence type="ECO:0000313" key="1">
    <source>
        <dbReference type="EMBL" id="CCD19156.1"/>
    </source>
</evidence>
<dbReference type="AlphaFoldDB" id="F9WNN6"/>
<dbReference type="EMBL" id="CAEX01002724">
    <property type="protein sequence ID" value="CCD19156.1"/>
    <property type="molecule type" value="Genomic_DNA"/>
</dbReference>
<gene>
    <name evidence="1" type="ORF">TvY486_0001780</name>
</gene>
<sequence>MQRGTRLKASMRDHPFRPLARPKRAVAVSRFARVWPQCVLSRVLPARCVVLCLSTVKVVRVWHAVQHDLARWIGDSSAFDTRLGVLIGAPGVSKLFGVGSYVLHRSVKRSVSYADGVTRLIIRGDVLCCIKVRASVCIPALTRAEFAS</sequence>
<evidence type="ECO:0000313" key="2">
    <source>
        <dbReference type="Proteomes" id="UP000009027"/>
    </source>
</evidence>
<reference evidence="1 2" key="1">
    <citation type="journal article" date="2012" name="Proc. Natl. Acad. Sci. U.S.A.">
        <title>Antigenic diversity is generated by distinct evolutionary mechanisms in African trypanosome species.</title>
        <authorList>
            <person name="Jackson A.P."/>
            <person name="Berry A."/>
            <person name="Aslett M."/>
            <person name="Allison H.C."/>
            <person name="Burton P."/>
            <person name="Vavrova-Anderson J."/>
            <person name="Brown R."/>
            <person name="Browne H."/>
            <person name="Corton N."/>
            <person name="Hauser H."/>
            <person name="Gamble J."/>
            <person name="Gilderthorp R."/>
            <person name="Marcello L."/>
            <person name="McQuillan J."/>
            <person name="Otto T.D."/>
            <person name="Quail M.A."/>
            <person name="Sanders M.J."/>
            <person name="van Tonder A."/>
            <person name="Ginger M.L."/>
            <person name="Field M.C."/>
            <person name="Barry J.D."/>
            <person name="Hertz-Fowler C."/>
            <person name="Berriman M."/>
        </authorList>
    </citation>
    <scope>NUCLEOTIDE SEQUENCE</scope>
    <source>
        <strain evidence="1 2">Y486</strain>
    </source>
</reference>